<dbReference type="AlphaFoldDB" id="A0A162K6I1"/>
<evidence type="ECO:0000256" key="1">
    <source>
        <dbReference type="SAM" id="MobiDB-lite"/>
    </source>
</evidence>
<organism evidence="2 3">
    <name type="scientific">Akanthomyces lecanii RCEF 1005</name>
    <dbReference type="NCBI Taxonomy" id="1081108"/>
    <lineage>
        <taxon>Eukaryota</taxon>
        <taxon>Fungi</taxon>
        <taxon>Dikarya</taxon>
        <taxon>Ascomycota</taxon>
        <taxon>Pezizomycotina</taxon>
        <taxon>Sordariomycetes</taxon>
        <taxon>Hypocreomycetidae</taxon>
        <taxon>Hypocreales</taxon>
        <taxon>Cordycipitaceae</taxon>
        <taxon>Akanthomyces</taxon>
        <taxon>Cordyceps confragosa</taxon>
    </lineage>
</organism>
<reference evidence="2 3" key="1">
    <citation type="journal article" date="2016" name="Genome Biol. Evol.">
        <title>Divergent and convergent evolution of fungal pathogenicity.</title>
        <authorList>
            <person name="Shang Y."/>
            <person name="Xiao G."/>
            <person name="Zheng P."/>
            <person name="Cen K."/>
            <person name="Zhan S."/>
            <person name="Wang C."/>
        </authorList>
    </citation>
    <scope>NUCLEOTIDE SEQUENCE [LARGE SCALE GENOMIC DNA]</scope>
    <source>
        <strain evidence="2 3">RCEF 1005</strain>
    </source>
</reference>
<dbReference type="EMBL" id="AZHF01000003">
    <property type="protein sequence ID" value="OAA78582.1"/>
    <property type="molecule type" value="Genomic_DNA"/>
</dbReference>
<dbReference type="Proteomes" id="UP000076881">
    <property type="component" value="Unassembled WGS sequence"/>
</dbReference>
<feature type="compositionally biased region" description="Acidic residues" evidence="1">
    <location>
        <begin position="131"/>
        <end position="157"/>
    </location>
</feature>
<comment type="caution">
    <text evidence="2">The sequence shown here is derived from an EMBL/GenBank/DDBJ whole genome shotgun (WGS) entry which is preliminary data.</text>
</comment>
<gene>
    <name evidence="2" type="ORF">LEL_05405</name>
</gene>
<evidence type="ECO:0000313" key="3">
    <source>
        <dbReference type="Proteomes" id="UP000076881"/>
    </source>
</evidence>
<protein>
    <submittedName>
        <fullName evidence="2">Uncharacterized protein</fullName>
    </submittedName>
</protein>
<sequence length="764" mass="81304">MAPKKLDMHPVFLKLGTYTHSLDIFRSPDSPQFNKCRSVHQTGNCRQRCKARCRAAKDDDDNDDSGGAQTSAMVALWQHLTTLAVVMDKAQLYDDVVAFTELTYCGKHRGKKTLVNGLARWKADLDELEAVEGSEDGGEFEDVEDVEDVEEEEEDVDFPTSTSDDTVITVFSETHAADMPSFCTMSDAESDNGSIVLVEDDIYEELATPEPDTCAADAELGDDDVSAPAASTIFITAATLSADDDDASEEDYVDAPDMAVPLVAESETCAADAVHAVEKVVEVISAPMASAPFTTEAALCASDVADSIVVEEATRASPAVSVPLVAGTEVRVADAGHTAAAAAEIIPVPMAYTPAIADPELSAFDAADSIAMKKDNLVALEVAALPITLGRQDVSGPVDADQGSPLALVKLVAAKSVSSQDIQHCDPGMQLPMHANNSDPLDKSRDAKACFERQDKPENHHEVSAESNRATHMMDQSSLLGTAAITPPPVEASEERDELYEMFVDKDDIANRDKVDVCAEQIIISAQSTQPLQEGMTVPAERAPTPPETRTACVASDDTSVQLGNSTPSLCDDGAIAVQSALQLDGLDAGNIVVSDNLPLVPASSTTAEDMRSNDRQSTWTPSQLPTVVVRKPTPQESSPAVMTLDDNELLQRASDKEVRPSLAESADSLFGGSSSREDGTPLLRGTSTDSITFDDILPHQTSDASVDTSNATKKPLGVKLGELTRTLVELAPRRPRQLLRKQLSDARLGYRGGDDSSKSGARG</sequence>
<keyword evidence="3" id="KW-1185">Reference proteome</keyword>
<feature type="region of interest" description="Disordered" evidence="1">
    <location>
        <begin position="131"/>
        <end position="163"/>
    </location>
</feature>
<feature type="region of interest" description="Disordered" evidence="1">
    <location>
        <begin position="734"/>
        <end position="764"/>
    </location>
</feature>
<evidence type="ECO:0000313" key="2">
    <source>
        <dbReference type="EMBL" id="OAA78582.1"/>
    </source>
</evidence>
<name>A0A162K6I1_CORDF</name>
<feature type="region of interest" description="Disordered" evidence="1">
    <location>
        <begin position="654"/>
        <end position="688"/>
    </location>
</feature>
<accession>A0A162K6I1</accession>
<dbReference type="OrthoDB" id="10679646at2759"/>
<proteinExistence type="predicted"/>